<organism evidence="1 2">
    <name type="scientific">Pseudoduganella dura</name>
    <dbReference type="NCBI Taxonomy" id="321982"/>
    <lineage>
        <taxon>Bacteria</taxon>
        <taxon>Pseudomonadati</taxon>
        <taxon>Pseudomonadota</taxon>
        <taxon>Betaproteobacteria</taxon>
        <taxon>Burkholderiales</taxon>
        <taxon>Oxalobacteraceae</taxon>
        <taxon>Telluria group</taxon>
        <taxon>Pseudoduganella</taxon>
    </lineage>
</organism>
<dbReference type="AlphaFoldDB" id="A0A6I3X6E4"/>
<name>A0A6I3X6E4_9BURK</name>
<protein>
    <submittedName>
        <fullName evidence="1">Uncharacterized protein</fullName>
    </submittedName>
</protein>
<accession>A0A6I3X6E4</accession>
<dbReference type="EMBL" id="WNWM01000002">
    <property type="protein sequence ID" value="MUI11827.1"/>
    <property type="molecule type" value="Genomic_DNA"/>
</dbReference>
<comment type="caution">
    <text evidence="1">The sequence shown here is derived from an EMBL/GenBank/DDBJ whole genome shotgun (WGS) entry which is preliminary data.</text>
</comment>
<dbReference type="RefSeq" id="WP_155707853.1">
    <property type="nucleotide sequence ID" value="NZ_BMWU01000080.1"/>
</dbReference>
<sequence>MKLHFHLTIEPDWRSAPLAFWVHVPVAGSTTQFIPAAPAPVPHKGFVFLHVDVAGVDLQFSSLAQLDHFIEVMEAKPLPTTRRLSGKRDSSAGPNSHWLSRLPAHLKAPKERAKLVSQLRAVRQQLPPCGESWQSCLGFL</sequence>
<evidence type="ECO:0000313" key="2">
    <source>
        <dbReference type="Proteomes" id="UP000431684"/>
    </source>
</evidence>
<dbReference type="OrthoDB" id="1144299at2"/>
<evidence type="ECO:0000313" key="1">
    <source>
        <dbReference type="EMBL" id="MUI11827.1"/>
    </source>
</evidence>
<proteinExistence type="predicted"/>
<reference evidence="1 2" key="1">
    <citation type="submission" date="2019-11" db="EMBL/GenBank/DDBJ databases">
        <title>Draft Genome Sequences of Six Type Strains of the Genus Massilia.</title>
        <authorList>
            <person name="Miess H."/>
            <person name="Frediansyah A."/>
            <person name="Goeker M."/>
            <person name="Gross H."/>
        </authorList>
    </citation>
    <scope>NUCLEOTIDE SEQUENCE [LARGE SCALE GENOMIC DNA]</scope>
    <source>
        <strain evidence="1 2">DSM 17513</strain>
    </source>
</reference>
<gene>
    <name evidence="1" type="ORF">GJV26_04910</name>
</gene>
<keyword evidence="2" id="KW-1185">Reference proteome</keyword>
<dbReference type="Proteomes" id="UP000431684">
    <property type="component" value="Unassembled WGS sequence"/>
</dbReference>